<organism evidence="1 2">
    <name type="scientific">Dioscorea zingiberensis</name>
    <dbReference type="NCBI Taxonomy" id="325984"/>
    <lineage>
        <taxon>Eukaryota</taxon>
        <taxon>Viridiplantae</taxon>
        <taxon>Streptophyta</taxon>
        <taxon>Embryophyta</taxon>
        <taxon>Tracheophyta</taxon>
        <taxon>Spermatophyta</taxon>
        <taxon>Magnoliopsida</taxon>
        <taxon>Liliopsida</taxon>
        <taxon>Dioscoreales</taxon>
        <taxon>Dioscoreaceae</taxon>
        <taxon>Dioscorea</taxon>
    </lineage>
</organism>
<keyword evidence="2" id="KW-1185">Reference proteome</keyword>
<reference evidence="1" key="1">
    <citation type="submission" date="2021-03" db="EMBL/GenBank/DDBJ databases">
        <authorList>
            <person name="Li Z."/>
            <person name="Yang C."/>
        </authorList>
    </citation>
    <scope>NUCLEOTIDE SEQUENCE</scope>
    <source>
        <strain evidence="1">Dzin_1.0</strain>
        <tissue evidence="1">Leaf</tissue>
    </source>
</reference>
<gene>
    <name evidence="1" type="ORF">J5N97_011424</name>
</gene>
<comment type="caution">
    <text evidence="1">The sequence shown here is derived from an EMBL/GenBank/DDBJ whole genome shotgun (WGS) entry which is preliminary data.</text>
</comment>
<sequence length="121" mass="12909">MPGYHIHQLNHKLVKLNRLSYLRRVGQDGGIRVDDGGEEVLVGVAEEAEVVPYDGTPVVGACLDDFLPGIVETAPASSGVGVAAAEDDTVRLVGHTAHCVPGEALNRAIEREERSVERLDS</sequence>
<accession>A0A9D5D262</accession>
<name>A0A9D5D262_9LILI</name>
<reference evidence="1" key="2">
    <citation type="journal article" date="2022" name="Hortic Res">
        <title>The genome of Dioscorea zingiberensis sheds light on the biosynthesis, origin and evolution of the medicinally important diosgenin saponins.</title>
        <authorList>
            <person name="Li Y."/>
            <person name="Tan C."/>
            <person name="Li Z."/>
            <person name="Guo J."/>
            <person name="Li S."/>
            <person name="Chen X."/>
            <person name="Wang C."/>
            <person name="Dai X."/>
            <person name="Yang H."/>
            <person name="Song W."/>
            <person name="Hou L."/>
            <person name="Xu J."/>
            <person name="Tong Z."/>
            <person name="Xu A."/>
            <person name="Yuan X."/>
            <person name="Wang W."/>
            <person name="Yang Q."/>
            <person name="Chen L."/>
            <person name="Sun Z."/>
            <person name="Wang K."/>
            <person name="Pan B."/>
            <person name="Chen J."/>
            <person name="Bao Y."/>
            <person name="Liu F."/>
            <person name="Qi X."/>
            <person name="Gang D.R."/>
            <person name="Wen J."/>
            <person name="Li J."/>
        </authorList>
    </citation>
    <scope>NUCLEOTIDE SEQUENCE</scope>
    <source>
        <strain evidence="1">Dzin_1.0</strain>
    </source>
</reference>
<protein>
    <submittedName>
        <fullName evidence="1">Uncharacterized protein</fullName>
    </submittedName>
</protein>
<proteinExistence type="predicted"/>
<evidence type="ECO:0000313" key="1">
    <source>
        <dbReference type="EMBL" id="KAJ0983169.1"/>
    </source>
</evidence>
<evidence type="ECO:0000313" key="2">
    <source>
        <dbReference type="Proteomes" id="UP001085076"/>
    </source>
</evidence>
<dbReference type="EMBL" id="JAGGNH010000002">
    <property type="protein sequence ID" value="KAJ0983169.1"/>
    <property type="molecule type" value="Genomic_DNA"/>
</dbReference>
<dbReference type="Proteomes" id="UP001085076">
    <property type="component" value="Miscellaneous, Linkage group lg02"/>
</dbReference>
<dbReference type="AlphaFoldDB" id="A0A9D5D262"/>